<protein>
    <submittedName>
        <fullName evidence="1">Uncharacterized protein</fullName>
    </submittedName>
</protein>
<keyword evidence="2" id="KW-1185">Reference proteome</keyword>
<dbReference type="RefSeq" id="XP_060295659.1">
    <property type="nucleotide sequence ID" value="XM_060434087.1"/>
</dbReference>
<evidence type="ECO:0000313" key="2">
    <source>
        <dbReference type="Proteomes" id="UP001172101"/>
    </source>
</evidence>
<name>A0AA40AJ71_9PEZI</name>
<comment type="caution">
    <text evidence="1">The sequence shown here is derived from an EMBL/GenBank/DDBJ whole genome shotgun (WGS) entry which is preliminary data.</text>
</comment>
<dbReference type="AlphaFoldDB" id="A0AA40AJ71"/>
<dbReference type="Proteomes" id="UP001172101">
    <property type="component" value="Unassembled WGS sequence"/>
</dbReference>
<evidence type="ECO:0000313" key="1">
    <source>
        <dbReference type="EMBL" id="KAK0716866.1"/>
    </source>
</evidence>
<proteinExistence type="predicted"/>
<accession>A0AA40AJ71</accession>
<reference evidence="1" key="1">
    <citation type="submission" date="2023-06" db="EMBL/GenBank/DDBJ databases">
        <title>Genome-scale phylogeny and comparative genomics of the fungal order Sordariales.</title>
        <authorList>
            <consortium name="Lawrence Berkeley National Laboratory"/>
            <person name="Hensen N."/>
            <person name="Bonometti L."/>
            <person name="Westerberg I."/>
            <person name="Brannstrom I.O."/>
            <person name="Guillou S."/>
            <person name="Cros-Aarteil S."/>
            <person name="Calhoun S."/>
            <person name="Haridas S."/>
            <person name="Kuo A."/>
            <person name="Mondo S."/>
            <person name="Pangilinan J."/>
            <person name="Riley R."/>
            <person name="LaButti K."/>
            <person name="Andreopoulos B."/>
            <person name="Lipzen A."/>
            <person name="Chen C."/>
            <person name="Yanf M."/>
            <person name="Daum C."/>
            <person name="Ng V."/>
            <person name="Clum A."/>
            <person name="Steindorff A."/>
            <person name="Ohm R."/>
            <person name="Martin F."/>
            <person name="Silar P."/>
            <person name="Natvig D."/>
            <person name="Lalanne C."/>
            <person name="Gautier V."/>
            <person name="Ament-velasquez S.L."/>
            <person name="Kruys A."/>
            <person name="Hutchinson M.I."/>
            <person name="Powell A.J."/>
            <person name="Barry K."/>
            <person name="Miller A.N."/>
            <person name="Grigoriev I.V."/>
            <person name="Debuchy R."/>
            <person name="Gladieux P."/>
            <person name="Thoren M.H."/>
            <person name="Johannesson H."/>
        </authorList>
    </citation>
    <scope>NUCLEOTIDE SEQUENCE</scope>
    <source>
        <strain evidence="1">SMH2392-1A</strain>
    </source>
</reference>
<dbReference type="EMBL" id="JAUIRO010000004">
    <property type="protein sequence ID" value="KAK0716866.1"/>
    <property type="molecule type" value="Genomic_DNA"/>
</dbReference>
<gene>
    <name evidence="1" type="ORF">B0T26DRAFT_268624</name>
</gene>
<organism evidence="1 2">
    <name type="scientific">Lasiosphaeria miniovina</name>
    <dbReference type="NCBI Taxonomy" id="1954250"/>
    <lineage>
        <taxon>Eukaryota</taxon>
        <taxon>Fungi</taxon>
        <taxon>Dikarya</taxon>
        <taxon>Ascomycota</taxon>
        <taxon>Pezizomycotina</taxon>
        <taxon>Sordariomycetes</taxon>
        <taxon>Sordariomycetidae</taxon>
        <taxon>Sordariales</taxon>
        <taxon>Lasiosphaeriaceae</taxon>
        <taxon>Lasiosphaeria</taxon>
    </lineage>
</organism>
<dbReference type="GeneID" id="85317357"/>
<sequence length="108" mass="12478">MYINSGPRPPSFARARLKSFTNASHCSPYCSLHRDHLDQAYLPSLTQPQRSRPGLPRLQLVNWNPSLPSNESPPTCIHYSIEWKMLLKKGRLLKLTERLYSAQNFEAR</sequence>